<dbReference type="Bgee" id="ENSLOCG00000001749">
    <property type="expression patterns" value="Expressed in testis and 13 other cell types or tissues"/>
</dbReference>
<evidence type="ECO:0000259" key="3">
    <source>
        <dbReference type="SMART" id="SM00670"/>
    </source>
</evidence>
<reference evidence="4" key="3">
    <citation type="submission" date="2025-09" db="UniProtKB">
        <authorList>
            <consortium name="Ensembl"/>
        </authorList>
    </citation>
    <scope>IDENTIFICATION</scope>
</reference>
<dbReference type="InterPro" id="IPR052626">
    <property type="entry name" value="SWT1_Regulator"/>
</dbReference>
<evidence type="ECO:0000313" key="4">
    <source>
        <dbReference type="Ensembl" id="ENSLOCP00000002043.1"/>
    </source>
</evidence>
<organism evidence="4 5">
    <name type="scientific">Lepisosteus oculatus</name>
    <name type="common">Spotted gar</name>
    <dbReference type="NCBI Taxonomy" id="7918"/>
    <lineage>
        <taxon>Eukaryota</taxon>
        <taxon>Metazoa</taxon>
        <taxon>Chordata</taxon>
        <taxon>Craniata</taxon>
        <taxon>Vertebrata</taxon>
        <taxon>Euteleostomi</taxon>
        <taxon>Actinopterygii</taxon>
        <taxon>Neopterygii</taxon>
        <taxon>Holostei</taxon>
        <taxon>Semionotiformes</taxon>
        <taxon>Lepisosteidae</taxon>
        <taxon>Lepisosteus</taxon>
    </lineage>
</organism>
<dbReference type="PANTHER" id="PTHR16161">
    <property type="entry name" value="TRANSCRIPTIONAL PROTEIN SWT1"/>
    <property type="match status" value="1"/>
</dbReference>
<evidence type="ECO:0000256" key="2">
    <source>
        <dbReference type="ARBA" id="ARBA00074620"/>
    </source>
</evidence>
<reference evidence="5" key="1">
    <citation type="submission" date="2011-12" db="EMBL/GenBank/DDBJ databases">
        <title>The Draft Genome of Lepisosteus oculatus.</title>
        <authorList>
            <consortium name="The Broad Institute Genome Assembly &amp; Analysis Group"/>
            <consortium name="Computational R&amp;D Group"/>
            <consortium name="and Sequencing Platform"/>
            <person name="Di Palma F."/>
            <person name="Alfoldi J."/>
            <person name="Johnson J."/>
            <person name="Berlin A."/>
            <person name="Gnerre S."/>
            <person name="Jaffe D."/>
            <person name="MacCallum I."/>
            <person name="Young S."/>
            <person name="Walker B.J."/>
            <person name="Lander E.S."/>
            <person name="Lindblad-Toh K."/>
        </authorList>
    </citation>
    <scope>NUCLEOTIDE SEQUENCE [LARGE SCALE GENOMIC DNA]</scope>
</reference>
<dbReference type="Pfam" id="PF13638">
    <property type="entry name" value="PIN_4"/>
    <property type="match status" value="1"/>
</dbReference>
<evidence type="ECO:0000256" key="1">
    <source>
        <dbReference type="ARBA" id="ARBA00060839"/>
    </source>
</evidence>
<dbReference type="InterPro" id="IPR029060">
    <property type="entry name" value="PIN-like_dom_sf"/>
</dbReference>
<reference evidence="4" key="2">
    <citation type="submission" date="2025-08" db="UniProtKB">
        <authorList>
            <consortium name="Ensembl"/>
        </authorList>
    </citation>
    <scope>IDENTIFICATION</scope>
</reference>
<dbReference type="SUPFAM" id="SSF88723">
    <property type="entry name" value="PIN domain-like"/>
    <property type="match status" value="1"/>
</dbReference>
<dbReference type="CDD" id="cd18727">
    <property type="entry name" value="PIN_Swt1-like"/>
    <property type="match status" value="1"/>
</dbReference>
<dbReference type="Ensembl" id="ENSLOCT00000002048.1">
    <property type="protein sequence ID" value="ENSLOCP00000002043.1"/>
    <property type="gene ID" value="ENSLOCG00000001749.1"/>
</dbReference>
<feature type="domain" description="PIN" evidence="3">
    <location>
        <begin position="51"/>
        <end position="178"/>
    </location>
</feature>
<dbReference type="GeneTree" id="ENSGT00390000001254"/>
<keyword evidence="5" id="KW-1185">Reference proteome</keyword>
<dbReference type="PANTHER" id="PTHR16161:SF0">
    <property type="entry name" value="TRANSCRIPTIONAL PROTEIN SWT1"/>
    <property type="match status" value="1"/>
</dbReference>
<comment type="similarity">
    <text evidence="1">Belongs to the SWT1 family.</text>
</comment>
<dbReference type="EMBL" id="AHAT01034686">
    <property type="status" value="NOT_ANNOTATED_CDS"/>
    <property type="molecule type" value="Genomic_DNA"/>
</dbReference>
<dbReference type="Gene3D" id="3.40.50.1010">
    <property type="entry name" value="5'-nuclease"/>
    <property type="match status" value="1"/>
</dbReference>
<name>W5M0Y6_LEPOC</name>
<dbReference type="InterPro" id="IPR002716">
    <property type="entry name" value="PIN_dom"/>
</dbReference>
<dbReference type="OMA" id="ECLHEHL"/>
<evidence type="ECO:0000313" key="5">
    <source>
        <dbReference type="Proteomes" id="UP000018468"/>
    </source>
</evidence>
<dbReference type="FunFam" id="3.40.50.1010:FF:000012">
    <property type="entry name" value="SWT1, RNA endoribonuclease homolog"/>
    <property type="match status" value="1"/>
</dbReference>
<dbReference type="AlphaFoldDB" id="W5M0Y6"/>
<dbReference type="SMART" id="SM00670">
    <property type="entry name" value="PINc"/>
    <property type="match status" value="1"/>
</dbReference>
<dbReference type="Proteomes" id="UP000018468">
    <property type="component" value="Linkage group LG10"/>
</dbReference>
<sequence>TWWRSSTWLAQRGYWLGMWWRDRSSVPVSDLQFSSISCCLMSSKENRHQDLIIILDTNILLSHLEFVKKIKACGLGVFGFPNILIPWVVLQELDSLKNGKFSNHVVNKAIPAVNFIYTCLKSQEPRFWGQSMQQASQKICGLSAENNDDRVLHCCVQYQSLFPGVPVILCTNDKNLCSKALLSGVKAVSKADLVSEADKSKQDMIQWQKSAYCVPVEELDPNSRVTEEKAREATVSGSALASSVSAIEGVLRGALCAILEAEMKEAFGDLWLEIVYIKPPWSLSDLLQCFKKHWIAVFGSIVSRNLLHSVEFLSDSLCKGRTVDSCSMKQVVQEAHALLHGFSSRSGYNSVLLEAVAALKQLQPDTSQGGNGTRSLQPGDTETLMAVEHSLSEPHSSHADIWAVFENIWINACQISSAVLGALQVPLDPQGTGGPGEKLASPDEAFSCLQKLLAAVKGLLDSFQRVLASDSGFEDVSVLHAFITTSEIASMKPRFTAQELFECLSRQEYREKLKVGWGQLVELSINLEQCRTTVCTQA</sequence>
<protein>
    <recommendedName>
        <fullName evidence="2">Transcriptional protein SWT1</fullName>
    </recommendedName>
</protein>
<proteinExistence type="inferred from homology"/>
<accession>W5M0Y6</accession>